<accession>A0A1F6TQW8</accession>
<evidence type="ECO:0000313" key="6">
    <source>
        <dbReference type="EMBL" id="OGI47521.1"/>
    </source>
</evidence>
<dbReference type="PANTHER" id="PTHR24567">
    <property type="entry name" value="CRP FAMILY TRANSCRIPTIONAL REGULATORY PROTEIN"/>
    <property type="match status" value="1"/>
</dbReference>
<dbReference type="PRINTS" id="PR00034">
    <property type="entry name" value="HTHCRP"/>
</dbReference>
<dbReference type="PROSITE" id="PS00042">
    <property type="entry name" value="HTH_CRP_1"/>
    <property type="match status" value="1"/>
</dbReference>
<evidence type="ECO:0000259" key="4">
    <source>
        <dbReference type="PROSITE" id="PS50042"/>
    </source>
</evidence>
<evidence type="ECO:0000256" key="3">
    <source>
        <dbReference type="ARBA" id="ARBA00023163"/>
    </source>
</evidence>
<keyword evidence="2" id="KW-0238">DNA-binding</keyword>
<dbReference type="PROSITE" id="PS51063">
    <property type="entry name" value="HTH_CRP_2"/>
    <property type="match status" value="1"/>
</dbReference>
<dbReference type="AlphaFoldDB" id="A0A1F6TQW8"/>
<sequence length="258" mass="28276">MYRCACQVGECVLCEARLASGPAREHACEVRGLLTRQTHRPREILFRQGEPSEHLFLLGTGQVKLMSNLPDGREQILGVRIAGQLLGFEALHPAGAAERGGAAGGDVQHPYTAETLTTVEVCRIRHRDMLAILEQNPAVSLRVIERLRQELDQAQVLIRDLGLKSAPEKVASFILSLVPDDAARADILLMPLSRLEIAEFLGLTVETVSRVFAKFRRDDLIRTPRGRVEVLNRAHLSSVAGGISAAPTPRGERALPAY</sequence>
<dbReference type="PANTHER" id="PTHR24567:SF75">
    <property type="entry name" value="FUMARATE AND NITRATE REDUCTION REGULATORY PROTEIN"/>
    <property type="match status" value="1"/>
</dbReference>
<comment type="caution">
    <text evidence="6">The sequence shown here is derived from an EMBL/GenBank/DDBJ whole genome shotgun (WGS) entry which is preliminary data.</text>
</comment>
<dbReference type="InterPro" id="IPR050397">
    <property type="entry name" value="Env_Response_Regulators"/>
</dbReference>
<dbReference type="InterPro" id="IPR018335">
    <property type="entry name" value="Tscrpt_reg_HTH_Crp-type_CS"/>
</dbReference>
<name>A0A1F6TQW8_9PROT</name>
<organism evidence="6 7">
    <name type="scientific">Candidatus Muproteobacteria bacterium RBG_16_65_34</name>
    <dbReference type="NCBI Taxonomy" id="1817760"/>
    <lineage>
        <taxon>Bacteria</taxon>
        <taxon>Pseudomonadati</taxon>
        <taxon>Pseudomonadota</taxon>
        <taxon>Candidatus Muproteobacteria</taxon>
    </lineage>
</organism>
<evidence type="ECO:0000256" key="2">
    <source>
        <dbReference type="ARBA" id="ARBA00023125"/>
    </source>
</evidence>
<dbReference type="InterPro" id="IPR012318">
    <property type="entry name" value="HTH_CRP"/>
</dbReference>
<dbReference type="InterPro" id="IPR018490">
    <property type="entry name" value="cNMP-bd_dom_sf"/>
</dbReference>
<dbReference type="CDD" id="cd00038">
    <property type="entry name" value="CAP_ED"/>
    <property type="match status" value="1"/>
</dbReference>
<dbReference type="SMART" id="SM00100">
    <property type="entry name" value="cNMP"/>
    <property type="match status" value="1"/>
</dbReference>
<protein>
    <recommendedName>
        <fullName evidence="8">Crp/Fnr family transcriptional regulator</fullName>
    </recommendedName>
</protein>
<dbReference type="GO" id="GO:0005829">
    <property type="term" value="C:cytosol"/>
    <property type="evidence" value="ECO:0007669"/>
    <property type="project" value="TreeGrafter"/>
</dbReference>
<keyword evidence="1" id="KW-0805">Transcription regulation</keyword>
<evidence type="ECO:0000256" key="1">
    <source>
        <dbReference type="ARBA" id="ARBA00023015"/>
    </source>
</evidence>
<dbReference type="STRING" id="1817760.A2151_06395"/>
<dbReference type="GO" id="GO:0003677">
    <property type="term" value="F:DNA binding"/>
    <property type="evidence" value="ECO:0007669"/>
    <property type="project" value="UniProtKB-KW"/>
</dbReference>
<dbReference type="Pfam" id="PF00027">
    <property type="entry name" value="cNMP_binding"/>
    <property type="match status" value="1"/>
</dbReference>
<evidence type="ECO:0000259" key="5">
    <source>
        <dbReference type="PROSITE" id="PS51063"/>
    </source>
</evidence>
<dbReference type="Gene3D" id="1.10.10.10">
    <property type="entry name" value="Winged helix-like DNA-binding domain superfamily/Winged helix DNA-binding domain"/>
    <property type="match status" value="1"/>
</dbReference>
<dbReference type="Gene3D" id="2.60.120.10">
    <property type="entry name" value="Jelly Rolls"/>
    <property type="match status" value="1"/>
</dbReference>
<dbReference type="SUPFAM" id="SSF51206">
    <property type="entry name" value="cAMP-binding domain-like"/>
    <property type="match status" value="1"/>
</dbReference>
<dbReference type="GO" id="GO:0003700">
    <property type="term" value="F:DNA-binding transcription factor activity"/>
    <property type="evidence" value="ECO:0007669"/>
    <property type="project" value="InterPro"/>
</dbReference>
<dbReference type="EMBL" id="MFSU01000053">
    <property type="protein sequence ID" value="OGI47521.1"/>
    <property type="molecule type" value="Genomic_DNA"/>
</dbReference>
<keyword evidence="3" id="KW-0804">Transcription</keyword>
<dbReference type="InterPro" id="IPR000595">
    <property type="entry name" value="cNMP-bd_dom"/>
</dbReference>
<gene>
    <name evidence="6" type="ORF">A2151_06395</name>
</gene>
<feature type="domain" description="HTH crp-type" evidence="5">
    <location>
        <begin position="164"/>
        <end position="234"/>
    </location>
</feature>
<feature type="domain" description="Cyclic nucleotide-binding" evidence="4">
    <location>
        <begin position="34"/>
        <end position="150"/>
    </location>
</feature>
<dbReference type="SUPFAM" id="SSF46785">
    <property type="entry name" value="Winged helix' DNA-binding domain"/>
    <property type="match status" value="1"/>
</dbReference>
<dbReference type="PROSITE" id="PS50042">
    <property type="entry name" value="CNMP_BINDING_3"/>
    <property type="match status" value="1"/>
</dbReference>
<evidence type="ECO:0008006" key="8">
    <source>
        <dbReference type="Google" id="ProtNLM"/>
    </source>
</evidence>
<dbReference type="InterPro" id="IPR036390">
    <property type="entry name" value="WH_DNA-bd_sf"/>
</dbReference>
<dbReference type="InterPro" id="IPR014710">
    <property type="entry name" value="RmlC-like_jellyroll"/>
</dbReference>
<dbReference type="Pfam" id="PF13545">
    <property type="entry name" value="HTH_Crp_2"/>
    <property type="match status" value="1"/>
</dbReference>
<dbReference type="SMART" id="SM00419">
    <property type="entry name" value="HTH_CRP"/>
    <property type="match status" value="1"/>
</dbReference>
<reference evidence="6 7" key="1">
    <citation type="journal article" date="2016" name="Nat. Commun.">
        <title>Thousands of microbial genomes shed light on interconnected biogeochemical processes in an aquifer system.</title>
        <authorList>
            <person name="Anantharaman K."/>
            <person name="Brown C.T."/>
            <person name="Hug L.A."/>
            <person name="Sharon I."/>
            <person name="Castelle C.J."/>
            <person name="Probst A.J."/>
            <person name="Thomas B.C."/>
            <person name="Singh A."/>
            <person name="Wilkins M.J."/>
            <person name="Karaoz U."/>
            <person name="Brodie E.L."/>
            <person name="Williams K.H."/>
            <person name="Hubbard S.S."/>
            <person name="Banfield J.F."/>
        </authorList>
    </citation>
    <scope>NUCLEOTIDE SEQUENCE [LARGE SCALE GENOMIC DNA]</scope>
</reference>
<proteinExistence type="predicted"/>
<dbReference type="InterPro" id="IPR036388">
    <property type="entry name" value="WH-like_DNA-bd_sf"/>
</dbReference>
<dbReference type="Proteomes" id="UP000178885">
    <property type="component" value="Unassembled WGS sequence"/>
</dbReference>
<dbReference type="CDD" id="cd00092">
    <property type="entry name" value="HTH_CRP"/>
    <property type="match status" value="1"/>
</dbReference>
<evidence type="ECO:0000313" key="7">
    <source>
        <dbReference type="Proteomes" id="UP000178885"/>
    </source>
</evidence>